<dbReference type="CDD" id="cd00464">
    <property type="entry name" value="SK"/>
    <property type="match status" value="1"/>
</dbReference>
<proteinExistence type="inferred from homology"/>
<feature type="binding site" evidence="7">
    <location>
        <position position="119"/>
    </location>
    <ligand>
        <name>ATP</name>
        <dbReference type="ChEBI" id="CHEBI:30616"/>
    </ligand>
</feature>
<evidence type="ECO:0000256" key="2">
    <source>
        <dbReference type="ARBA" id="ARBA00022679"/>
    </source>
</evidence>
<feature type="binding site" evidence="7">
    <location>
        <position position="16"/>
    </location>
    <ligand>
        <name>Mg(2+)</name>
        <dbReference type="ChEBI" id="CHEBI:18420"/>
    </ligand>
</feature>
<evidence type="ECO:0000256" key="1">
    <source>
        <dbReference type="ARBA" id="ARBA00022605"/>
    </source>
</evidence>
<comment type="cofactor">
    <cofactor evidence="7">
        <name>Mg(2+)</name>
        <dbReference type="ChEBI" id="CHEBI:18420"/>
    </cofactor>
    <text evidence="7">Binds 1 Mg(2+) ion per subunit.</text>
</comment>
<keyword evidence="3 7" id="KW-0547">Nucleotide-binding</keyword>
<gene>
    <name evidence="7" type="primary">aroK</name>
    <name evidence="9" type="ORF">H6A01_01340</name>
</gene>
<dbReference type="RefSeq" id="WP_028255799.1">
    <property type="nucleotide sequence ID" value="NZ_CAUGKU010000007.1"/>
</dbReference>
<dbReference type="InterPro" id="IPR000623">
    <property type="entry name" value="Shikimate_kinase/TSH1"/>
</dbReference>
<dbReference type="HAMAP" id="MF_00109">
    <property type="entry name" value="Shikimate_kinase"/>
    <property type="match status" value="1"/>
</dbReference>
<evidence type="ECO:0000313" key="9">
    <source>
        <dbReference type="EMBL" id="MBM6911972.1"/>
    </source>
</evidence>
<dbReference type="EC" id="2.7.1.71" evidence="7"/>
<evidence type="ECO:0000256" key="5">
    <source>
        <dbReference type="ARBA" id="ARBA00022840"/>
    </source>
</evidence>
<evidence type="ECO:0000256" key="6">
    <source>
        <dbReference type="ARBA" id="ARBA00023141"/>
    </source>
</evidence>
<comment type="subcellular location">
    <subcellularLocation>
        <location evidence="7">Cytoplasm</location>
    </subcellularLocation>
</comment>
<name>A0ABS2GEP5_9FIRM</name>
<feature type="binding site" evidence="7">
    <location>
        <position position="58"/>
    </location>
    <ligand>
        <name>substrate</name>
    </ligand>
</feature>
<dbReference type="Pfam" id="PF01202">
    <property type="entry name" value="SKI"/>
    <property type="match status" value="1"/>
</dbReference>
<dbReference type="Gene3D" id="3.40.50.300">
    <property type="entry name" value="P-loop containing nucleotide triphosphate hydrolases"/>
    <property type="match status" value="1"/>
</dbReference>
<evidence type="ECO:0000313" key="10">
    <source>
        <dbReference type="Proteomes" id="UP000707138"/>
    </source>
</evidence>
<comment type="caution">
    <text evidence="9">The sequence shown here is derived from an EMBL/GenBank/DDBJ whole genome shotgun (WGS) entry which is preliminary data.</text>
</comment>
<dbReference type="InterPro" id="IPR031322">
    <property type="entry name" value="Shikimate/glucono_kinase"/>
</dbReference>
<keyword evidence="6 7" id="KW-0057">Aromatic amino acid biosynthesis</keyword>
<evidence type="ECO:0000256" key="7">
    <source>
        <dbReference type="HAMAP-Rule" id="MF_00109"/>
    </source>
</evidence>
<dbReference type="EMBL" id="JACJLA010000002">
    <property type="protein sequence ID" value="MBM6911972.1"/>
    <property type="molecule type" value="Genomic_DNA"/>
</dbReference>
<feature type="binding site" evidence="7">
    <location>
        <position position="80"/>
    </location>
    <ligand>
        <name>substrate</name>
    </ligand>
</feature>
<organism evidence="9 10">
    <name type="scientific">Veillonella magna</name>
    <dbReference type="NCBI Taxonomy" id="464322"/>
    <lineage>
        <taxon>Bacteria</taxon>
        <taxon>Bacillati</taxon>
        <taxon>Bacillota</taxon>
        <taxon>Negativicutes</taxon>
        <taxon>Veillonellales</taxon>
        <taxon>Veillonellaceae</taxon>
        <taxon>Veillonella</taxon>
    </lineage>
</organism>
<keyword evidence="2 7" id="KW-0808">Transferase</keyword>
<dbReference type="PRINTS" id="PR01100">
    <property type="entry name" value="SHIKIMTKNASE"/>
</dbReference>
<protein>
    <recommendedName>
        <fullName evidence="7">Shikimate kinase</fullName>
        <shortName evidence="7">SK</shortName>
        <ecNumber evidence="7">2.7.1.71</ecNumber>
    </recommendedName>
</protein>
<dbReference type="PANTHER" id="PTHR21087:SF16">
    <property type="entry name" value="SHIKIMATE KINASE 1, CHLOROPLASTIC"/>
    <property type="match status" value="1"/>
</dbReference>
<dbReference type="InterPro" id="IPR027417">
    <property type="entry name" value="P-loop_NTPase"/>
</dbReference>
<feature type="compositionally biased region" description="Low complexity" evidence="8">
    <location>
        <begin position="181"/>
        <end position="197"/>
    </location>
</feature>
<keyword evidence="7" id="KW-0460">Magnesium</keyword>
<reference evidence="9 10" key="1">
    <citation type="journal article" date="2021" name="Sci. Rep.">
        <title>The distribution of antibiotic resistance genes in chicken gut microbiota commensals.</title>
        <authorList>
            <person name="Juricova H."/>
            <person name="Matiasovicova J."/>
            <person name="Kubasova T."/>
            <person name="Cejkova D."/>
            <person name="Rychlik I."/>
        </authorList>
    </citation>
    <scope>NUCLEOTIDE SEQUENCE [LARGE SCALE GENOMIC DNA]</scope>
    <source>
        <strain evidence="9 10">An537</strain>
    </source>
</reference>
<feature type="binding site" evidence="7">
    <location>
        <begin position="12"/>
        <end position="17"/>
    </location>
    <ligand>
        <name>ATP</name>
        <dbReference type="ChEBI" id="CHEBI:30616"/>
    </ligand>
</feature>
<keyword evidence="7" id="KW-0479">Metal-binding</keyword>
<feature type="binding site" evidence="7">
    <location>
        <position position="34"/>
    </location>
    <ligand>
        <name>substrate</name>
    </ligand>
</feature>
<evidence type="ECO:0000256" key="3">
    <source>
        <dbReference type="ARBA" id="ARBA00022741"/>
    </source>
</evidence>
<comment type="pathway">
    <text evidence="7">Metabolic intermediate biosynthesis; chorismate biosynthesis; chorismate from D-erythrose 4-phosphate and phosphoenolpyruvate: step 5/7.</text>
</comment>
<dbReference type="GO" id="GO:0016301">
    <property type="term" value="F:kinase activity"/>
    <property type="evidence" value="ECO:0007669"/>
    <property type="project" value="UniProtKB-KW"/>
</dbReference>
<accession>A0ABS2GEP5</accession>
<keyword evidence="1 7" id="KW-0028">Amino-acid biosynthesis</keyword>
<keyword evidence="7" id="KW-0963">Cytoplasm</keyword>
<dbReference type="Proteomes" id="UP000707138">
    <property type="component" value="Unassembled WGS sequence"/>
</dbReference>
<comment type="caution">
    <text evidence="7">Lacks conserved residue(s) required for the propagation of feature annotation.</text>
</comment>
<dbReference type="SUPFAM" id="SSF52540">
    <property type="entry name" value="P-loop containing nucleoside triphosphate hydrolases"/>
    <property type="match status" value="1"/>
</dbReference>
<feature type="region of interest" description="Disordered" evidence="8">
    <location>
        <begin position="178"/>
        <end position="232"/>
    </location>
</feature>
<comment type="catalytic activity">
    <reaction evidence="7">
        <text>shikimate + ATP = 3-phosphoshikimate + ADP + H(+)</text>
        <dbReference type="Rhea" id="RHEA:13121"/>
        <dbReference type="ChEBI" id="CHEBI:15378"/>
        <dbReference type="ChEBI" id="CHEBI:30616"/>
        <dbReference type="ChEBI" id="CHEBI:36208"/>
        <dbReference type="ChEBI" id="CHEBI:145989"/>
        <dbReference type="ChEBI" id="CHEBI:456216"/>
        <dbReference type="EC" id="2.7.1.71"/>
    </reaction>
</comment>
<comment type="similarity">
    <text evidence="7">Belongs to the shikimate kinase family.</text>
</comment>
<keyword evidence="10" id="KW-1185">Reference proteome</keyword>
<evidence type="ECO:0000256" key="8">
    <source>
        <dbReference type="SAM" id="MobiDB-lite"/>
    </source>
</evidence>
<comment type="function">
    <text evidence="7">Catalyzes the specific phosphorylation of the 3-hydroxyl group of shikimic acid using ATP as a cosubstrate.</text>
</comment>
<feature type="binding site" evidence="7">
    <location>
        <position position="139"/>
    </location>
    <ligand>
        <name>substrate</name>
    </ligand>
</feature>
<keyword evidence="4 7" id="KW-0418">Kinase</keyword>
<keyword evidence="5 7" id="KW-0067">ATP-binding</keyword>
<comment type="subunit">
    <text evidence="7">Monomer.</text>
</comment>
<dbReference type="PANTHER" id="PTHR21087">
    <property type="entry name" value="SHIKIMATE KINASE"/>
    <property type="match status" value="1"/>
</dbReference>
<evidence type="ECO:0000256" key="4">
    <source>
        <dbReference type="ARBA" id="ARBA00022777"/>
    </source>
</evidence>
<sequence>MKRNIVLIGSMGSGKSHLGRNLAEARGWQFVDTDRVLEQRYQLPIADIFNKLGERAFRTAELEVLKRVCMYHEAVISVGGNFPIEMKTLRFLQKYSYIVGIRAAEYRIVRRVNRKIGKRPTMDYNDVQGFVASMMRCWRPVYKKCDFVLDTTHGHTMSLVDEVEEQLTKEAVAFKARKQPKLQLKQPQSQRKQPKAPLKGGHAYETNSRINQRRRCAGDERSRTSRRSQRNI</sequence>